<evidence type="ECO:0000259" key="5">
    <source>
        <dbReference type="Pfam" id="PF13649"/>
    </source>
</evidence>
<dbReference type="InterPro" id="IPR051052">
    <property type="entry name" value="Diverse_substrate_MTase"/>
</dbReference>
<dbReference type="Pfam" id="PF13649">
    <property type="entry name" value="Methyltransf_25"/>
    <property type="match status" value="1"/>
</dbReference>
<dbReference type="Pfam" id="PF21302">
    <property type="entry name" value="Zn_ribbon_RlmA"/>
    <property type="match status" value="1"/>
</dbReference>
<feature type="binding site" evidence="4">
    <location>
        <position position="75"/>
    </location>
    <ligand>
        <name>S-adenosyl-L-methionine</name>
        <dbReference type="ChEBI" id="CHEBI:59789"/>
    </ligand>
</feature>
<dbReference type="PANTHER" id="PTHR44942">
    <property type="entry name" value="METHYLTRANSF_11 DOMAIN-CONTAINING PROTEIN"/>
    <property type="match status" value="1"/>
</dbReference>
<dbReference type="PIRSF" id="PIRSF018249">
    <property type="entry name" value="MyrA_prd"/>
    <property type="match status" value="1"/>
</dbReference>
<dbReference type="GO" id="GO:0052911">
    <property type="term" value="F:23S rRNA (guanine(745)-N(1))-methyltransferase activity"/>
    <property type="evidence" value="ECO:0007669"/>
    <property type="project" value="UniProtKB-EC"/>
</dbReference>
<dbReference type="InterPro" id="IPR041698">
    <property type="entry name" value="Methyltransf_25"/>
</dbReference>
<protein>
    <submittedName>
        <fullName evidence="7">23S rRNA (Guanine(745)-N(1))-methyltransferase</fullName>
        <ecNumber evidence="7">2.1.1.187</ecNumber>
    </submittedName>
</protein>
<dbReference type="InterPro" id="IPR048647">
    <property type="entry name" value="RlmA_N"/>
</dbReference>
<sequence length="276" mass="31811">MNKISRFNDSEKIFRCPICKRKLKLVGNSLLCSNKHCFDISKLGYVNLVLNQKQSKHYSKTSFESRMDILEKGYYSHILTEIAHILSKLKNIATILDVGCGEGYYSRKIKELFRADIVAFDISKDAISLASKKDGSNSIKWFVGDLGNMPIIDHSIDCILDIFTPANYSEFNRVLTDKGYIVKVIPGNRHLLEFRNIAKEHLKNQEYSNENVINYFKKQYSVIYQKRVSATYEMPLEDIKFFADMTPLLFQVDKAKIDFKKLKTLTIDAEIFVGSL</sequence>
<keyword evidence="3" id="KW-0862">Zinc</keyword>
<dbReference type="EMBL" id="KU736871">
    <property type="protein sequence ID" value="AMP42260.1"/>
    <property type="molecule type" value="Genomic_DNA"/>
</dbReference>
<dbReference type="EC" id="2.1.1.187" evidence="7"/>
<keyword evidence="1 7" id="KW-0489">Methyltransferase</keyword>
<evidence type="ECO:0000259" key="6">
    <source>
        <dbReference type="Pfam" id="PF21302"/>
    </source>
</evidence>
<proteinExistence type="predicted"/>
<evidence type="ECO:0000256" key="3">
    <source>
        <dbReference type="PIRSR" id="PIRSR018249-1"/>
    </source>
</evidence>
<feature type="binding site" evidence="4">
    <location>
        <position position="190"/>
    </location>
    <ligand>
        <name>S-adenosyl-L-methionine</name>
        <dbReference type="ChEBI" id="CHEBI:59789"/>
    </ligand>
</feature>
<feature type="domain" description="23S rRNA (guanine(745)-N(1))-methyltransferase N-terminal" evidence="6">
    <location>
        <begin position="14"/>
        <end position="56"/>
    </location>
</feature>
<name>A0A142BVX2_9BACT</name>
<evidence type="ECO:0000313" key="7">
    <source>
        <dbReference type="EMBL" id="AMP42260.1"/>
    </source>
</evidence>
<keyword evidence="3" id="KW-0479">Metal-binding</keyword>
<evidence type="ECO:0000256" key="1">
    <source>
        <dbReference type="ARBA" id="ARBA00022603"/>
    </source>
</evidence>
<feature type="binding site" evidence="4">
    <location>
        <begin position="102"/>
        <end position="103"/>
    </location>
    <ligand>
        <name>S-adenosyl-L-methionine</name>
        <dbReference type="ChEBI" id="CHEBI:59789"/>
    </ligand>
</feature>
<feature type="binding site" evidence="3">
    <location>
        <position position="36"/>
    </location>
    <ligand>
        <name>Zn(2+)</name>
        <dbReference type="ChEBI" id="CHEBI:29105"/>
    </ligand>
</feature>
<evidence type="ECO:0000256" key="4">
    <source>
        <dbReference type="PIRSR" id="PIRSR018249-2"/>
    </source>
</evidence>
<dbReference type="Gene3D" id="3.40.50.150">
    <property type="entry name" value="Vaccinia Virus protein VP39"/>
    <property type="match status" value="1"/>
</dbReference>
<dbReference type="SUPFAM" id="SSF53335">
    <property type="entry name" value="S-adenosyl-L-methionine-dependent methyltransferases"/>
    <property type="match status" value="1"/>
</dbReference>
<dbReference type="CDD" id="cd02440">
    <property type="entry name" value="AdoMet_MTases"/>
    <property type="match status" value="1"/>
</dbReference>
<evidence type="ECO:0000256" key="2">
    <source>
        <dbReference type="ARBA" id="ARBA00022679"/>
    </source>
</evidence>
<feature type="binding site" evidence="3">
    <location>
        <position position="16"/>
    </location>
    <ligand>
        <name>Zn(2+)</name>
        <dbReference type="ChEBI" id="CHEBI:29105"/>
    </ligand>
</feature>
<gene>
    <name evidence="7" type="primary">rlmA</name>
</gene>
<organism evidence="7">
    <name type="scientific">uncultured bacterium IN-06</name>
    <dbReference type="NCBI Taxonomy" id="1805584"/>
    <lineage>
        <taxon>Bacteria</taxon>
        <taxon>environmental samples</taxon>
    </lineage>
</organism>
<keyword evidence="4" id="KW-0949">S-adenosyl-L-methionine</keyword>
<feature type="binding site" evidence="3">
    <location>
        <position position="19"/>
    </location>
    <ligand>
        <name>Zn(2+)</name>
        <dbReference type="ChEBI" id="CHEBI:29105"/>
    </ligand>
</feature>
<dbReference type="PANTHER" id="PTHR44942:SF4">
    <property type="entry name" value="METHYLTRANSFERASE TYPE 11 DOMAIN-CONTAINING PROTEIN"/>
    <property type="match status" value="1"/>
</dbReference>
<keyword evidence="2 7" id="KW-0808">Transferase</keyword>
<reference evidence="7" key="2">
    <citation type="submission" date="2016-02" db="EMBL/GenBank/DDBJ databases">
        <authorList>
            <person name="Wen L."/>
            <person name="He K."/>
            <person name="Yang H."/>
        </authorList>
    </citation>
    <scope>NUCLEOTIDE SEQUENCE</scope>
</reference>
<dbReference type="InterPro" id="IPR029063">
    <property type="entry name" value="SAM-dependent_MTases_sf"/>
</dbReference>
<dbReference type="AlphaFoldDB" id="A0A142BVX2"/>
<feature type="binding site" evidence="3">
    <location>
        <position position="32"/>
    </location>
    <ligand>
        <name>Zn(2+)</name>
        <dbReference type="ChEBI" id="CHEBI:29105"/>
    </ligand>
</feature>
<dbReference type="InterPro" id="IPR016718">
    <property type="entry name" value="rRNA_m1G-MeTrfase_A_prd"/>
</dbReference>
<dbReference type="GO" id="GO:0046872">
    <property type="term" value="F:metal ion binding"/>
    <property type="evidence" value="ECO:0007669"/>
    <property type="project" value="UniProtKB-KW"/>
</dbReference>
<reference evidence="7" key="1">
    <citation type="journal article" date="2016" name="Appl. Environ. Microbiol.">
        <title>Diversity of the Tetracycline Mobilome within a Chinese Pig Manure Sample.</title>
        <authorList>
            <person name="Leclercq S.O."/>
            <person name="Wang C."/>
            <person name="Zhu Y."/>
            <person name="Wu H."/>
            <person name="Du X."/>
            <person name="Liu Z."/>
            <person name="Feng J."/>
        </authorList>
    </citation>
    <scope>NUCLEOTIDE SEQUENCE</scope>
</reference>
<accession>A0A142BVX2</accession>
<feature type="domain" description="Methyltransferase" evidence="5">
    <location>
        <begin position="95"/>
        <end position="167"/>
    </location>
</feature>